<comment type="caution">
    <text evidence="2">The sequence shown here is derived from an EMBL/GenBank/DDBJ whole genome shotgun (WGS) entry which is preliminary data.</text>
</comment>
<protein>
    <submittedName>
        <fullName evidence="2">Uncharacterized protein</fullName>
    </submittedName>
</protein>
<evidence type="ECO:0000313" key="3">
    <source>
        <dbReference type="Proteomes" id="UP001158986"/>
    </source>
</evidence>
<evidence type="ECO:0000256" key="1">
    <source>
        <dbReference type="SAM" id="MobiDB-lite"/>
    </source>
</evidence>
<accession>A0ABN8CR03</accession>
<evidence type="ECO:0000313" key="2">
    <source>
        <dbReference type="EMBL" id="CAH0513713.1"/>
    </source>
</evidence>
<dbReference type="Proteomes" id="UP001158986">
    <property type="component" value="Unassembled WGS sequence"/>
</dbReference>
<name>A0ABN8CR03_9STRA</name>
<dbReference type="EMBL" id="CAKLCB010000020">
    <property type="protein sequence ID" value="CAH0513713.1"/>
    <property type="molecule type" value="Genomic_DNA"/>
</dbReference>
<organism evidence="2 3">
    <name type="scientific">Peronospora belbahrii</name>
    <dbReference type="NCBI Taxonomy" id="622444"/>
    <lineage>
        <taxon>Eukaryota</taxon>
        <taxon>Sar</taxon>
        <taxon>Stramenopiles</taxon>
        <taxon>Oomycota</taxon>
        <taxon>Peronosporomycetes</taxon>
        <taxon>Peronosporales</taxon>
        <taxon>Peronosporaceae</taxon>
        <taxon>Peronospora</taxon>
    </lineage>
</organism>
<reference evidence="2 3" key="1">
    <citation type="submission" date="2021-11" db="EMBL/GenBank/DDBJ databases">
        <authorList>
            <person name="Islam A."/>
            <person name="Islam S."/>
            <person name="Flora M.S."/>
            <person name="Rahman M."/>
            <person name="Ziaur R.M."/>
            <person name="Epstein J.H."/>
            <person name="Hassan M."/>
            <person name="Klassen M."/>
            <person name="Woodard K."/>
            <person name="Webb A."/>
            <person name="Webby R.J."/>
            <person name="El Zowalaty M.E."/>
        </authorList>
    </citation>
    <scope>NUCLEOTIDE SEQUENCE [LARGE SCALE GENOMIC DNA]</scope>
    <source>
        <strain evidence="2">Pbs1</strain>
    </source>
</reference>
<gene>
    <name evidence="2" type="ORF">PBS001_LOCUS514</name>
</gene>
<proteinExistence type="predicted"/>
<sequence>MHHYKTAIGLLALNDPLRNLRRSFRLAWTVTKPSSVFSSCMDRYETDVGRPLSDLHRVMSPNEDTIADDEGSQRPRADVCREMADAQGENLEVNEDRANTPKQLPDLLVGLNKRMDRMEASQEKAMGSDASDVTPPRRVSPAVSPNTYSSVHQRGFADAAANVK</sequence>
<feature type="region of interest" description="Disordered" evidence="1">
    <location>
        <begin position="119"/>
        <end position="164"/>
    </location>
</feature>
<keyword evidence="3" id="KW-1185">Reference proteome</keyword>
<feature type="compositionally biased region" description="Polar residues" evidence="1">
    <location>
        <begin position="143"/>
        <end position="152"/>
    </location>
</feature>